<name>A0ABY5DUF3_9ACTN</name>
<evidence type="ECO:0000259" key="7">
    <source>
        <dbReference type="Pfam" id="PF07195"/>
    </source>
</evidence>
<dbReference type="InterPro" id="IPR010809">
    <property type="entry name" value="FliD_C"/>
</dbReference>
<dbReference type="InterPro" id="IPR003481">
    <property type="entry name" value="FliD_N"/>
</dbReference>
<dbReference type="PANTHER" id="PTHR30288:SF0">
    <property type="entry name" value="FLAGELLAR HOOK-ASSOCIATED PROTEIN 2"/>
    <property type="match status" value="1"/>
</dbReference>
<dbReference type="Proteomes" id="UP001056035">
    <property type="component" value="Chromosome"/>
</dbReference>
<keyword evidence="9" id="KW-1185">Reference proteome</keyword>
<evidence type="ECO:0000256" key="2">
    <source>
        <dbReference type="ARBA" id="ARBA00011255"/>
    </source>
</evidence>
<dbReference type="EMBL" id="CP098502">
    <property type="protein sequence ID" value="UTI64651.1"/>
    <property type="molecule type" value="Genomic_DNA"/>
</dbReference>
<comment type="similarity">
    <text evidence="1 5">Belongs to the FliD family.</text>
</comment>
<reference evidence="8 9" key="1">
    <citation type="submission" date="2022-06" db="EMBL/GenBank/DDBJ databases">
        <title>Paraconexibacter antarcticus.</title>
        <authorList>
            <person name="Kim C.S."/>
        </authorList>
    </citation>
    <scope>NUCLEOTIDE SEQUENCE [LARGE SCALE GENOMIC DNA]</scope>
    <source>
        <strain evidence="8 9">02-257</strain>
    </source>
</reference>
<gene>
    <name evidence="8" type="primary">fliD</name>
    <name evidence="8" type="ORF">NBH00_00225</name>
</gene>
<dbReference type="Pfam" id="PF02465">
    <property type="entry name" value="FliD_N"/>
    <property type="match status" value="1"/>
</dbReference>
<proteinExistence type="inferred from homology"/>
<dbReference type="Pfam" id="PF07196">
    <property type="entry name" value="Flagellin_IN"/>
    <property type="match status" value="1"/>
</dbReference>
<accession>A0ABY5DUF3</accession>
<dbReference type="InterPro" id="IPR010810">
    <property type="entry name" value="Flagellin_hook_IN_motif"/>
</dbReference>
<keyword evidence="8" id="KW-0282">Flagellum</keyword>
<evidence type="ECO:0000256" key="5">
    <source>
        <dbReference type="RuleBase" id="RU362066"/>
    </source>
</evidence>
<comment type="subunit">
    <text evidence="2 5">Homopentamer.</text>
</comment>
<evidence type="ECO:0000256" key="1">
    <source>
        <dbReference type="ARBA" id="ARBA00009764"/>
    </source>
</evidence>
<keyword evidence="8" id="KW-0966">Cell projection</keyword>
<evidence type="ECO:0000256" key="3">
    <source>
        <dbReference type="ARBA" id="ARBA00023054"/>
    </source>
</evidence>
<evidence type="ECO:0000259" key="6">
    <source>
        <dbReference type="Pfam" id="PF02465"/>
    </source>
</evidence>
<keyword evidence="3" id="KW-0175">Coiled coil</keyword>
<feature type="domain" description="Flagellar hook-associated protein 2 C-terminal" evidence="7">
    <location>
        <begin position="190"/>
        <end position="434"/>
    </location>
</feature>
<comment type="subcellular location">
    <subcellularLocation>
        <location evidence="5">Secreted</location>
    </subcellularLocation>
    <subcellularLocation>
        <location evidence="5">Bacterial flagellum</location>
    </subcellularLocation>
</comment>
<feature type="domain" description="Flagellar hook-associated protein 2 N-terminal" evidence="6">
    <location>
        <begin position="11"/>
        <end position="107"/>
    </location>
</feature>
<sequence length="445" mass="44432">MAGIQLTGLASGLDTESIISSLISAESAPRNNILLTQAATQARSDALKDVSSRLSALKLATTALRSAGTWGDVQTIASADTTKVAARTIAGAASGGHTVTVAGLARATQSTYDFTPPAAADTLTVNGVAIPLTAGATLDDAVSAINASDTAGVFAVNVGGKLALSSKTTGAASTAAATGGTVGAASTVAGADANFTVDGVAYTRSSNIVNDAIAGVELTLKGATTGTEVTVSPPGPDPDAIVNATKAFVDAYNNVVDGIRQQTTEQRVTNPANTTDARKGSLFNDTGLNSVLTSLRGTLSAAVPGLAAGMDQLSEIGISTGASTGSGTPSADAIAGKLTFDSGALRTQLDKDPQSVKKLLGGSPGTNGFAQALEGVLTPLTQAGGTFDSRASSVTDQLSSIADQLTRFDARITAHSDQLRKQFAALETAMQANQATLAQVQKQFG</sequence>
<dbReference type="RefSeq" id="WP_254571350.1">
    <property type="nucleotide sequence ID" value="NZ_CP098502.1"/>
</dbReference>
<dbReference type="Pfam" id="PF07195">
    <property type="entry name" value="FliD_C"/>
    <property type="match status" value="1"/>
</dbReference>
<evidence type="ECO:0000313" key="9">
    <source>
        <dbReference type="Proteomes" id="UP001056035"/>
    </source>
</evidence>
<keyword evidence="5" id="KW-0964">Secreted</keyword>
<dbReference type="InterPro" id="IPR040026">
    <property type="entry name" value="FliD"/>
</dbReference>
<protein>
    <recommendedName>
        <fullName evidence="5">Flagellar hook-associated protein 2</fullName>
        <shortName evidence="5">HAP2</shortName>
    </recommendedName>
    <alternativeName>
        <fullName evidence="5">Flagellar cap protein</fullName>
    </alternativeName>
</protein>
<keyword evidence="8" id="KW-0969">Cilium</keyword>
<organism evidence="8 9">
    <name type="scientific">Paraconexibacter antarcticus</name>
    <dbReference type="NCBI Taxonomy" id="2949664"/>
    <lineage>
        <taxon>Bacteria</taxon>
        <taxon>Bacillati</taxon>
        <taxon>Actinomycetota</taxon>
        <taxon>Thermoleophilia</taxon>
        <taxon>Solirubrobacterales</taxon>
        <taxon>Paraconexibacteraceae</taxon>
        <taxon>Paraconexibacter</taxon>
    </lineage>
</organism>
<evidence type="ECO:0000313" key="8">
    <source>
        <dbReference type="EMBL" id="UTI64651.1"/>
    </source>
</evidence>
<comment type="function">
    <text evidence="5">Required for morphogenesis and for the elongation of the flagellar filament by facilitating polymerization of the flagellin monomers at the tip of growing filament. Forms a capping structure, which prevents flagellin subunits (transported through the central channel of the flagellum) from leaking out without polymerization at the distal end.</text>
</comment>
<evidence type="ECO:0000256" key="4">
    <source>
        <dbReference type="ARBA" id="ARBA00023143"/>
    </source>
</evidence>
<keyword evidence="4 5" id="KW-0975">Bacterial flagellum</keyword>
<dbReference type="PANTHER" id="PTHR30288">
    <property type="entry name" value="FLAGELLAR CAP/ASSEMBLY PROTEIN FLID"/>
    <property type="match status" value="1"/>
</dbReference>